<evidence type="ECO:0000256" key="7">
    <source>
        <dbReference type="ARBA" id="ARBA00023136"/>
    </source>
</evidence>
<comment type="similarity">
    <text evidence="4">Belongs to the putative lipase ROG1 family.</text>
</comment>
<keyword evidence="11" id="KW-1185">Reference proteome</keyword>
<dbReference type="Proteomes" id="UP000224854">
    <property type="component" value="Unassembled WGS sequence"/>
</dbReference>
<evidence type="ECO:0000259" key="9">
    <source>
        <dbReference type="Pfam" id="PF05057"/>
    </source>
</evidence>
<dbReference type="GO" id="GO:0016020">
    <property type="term" value="C:membrane"/>
    <property type="evidence" value="ECO:0007669"/>
    <property type="project" value="UniProtKB-SubCell"/>
</dbReference>
<protein>
    <recommendedName>
        <fullName evidence="9">DUF676 domain-containing protein</fullName>
    </recommendedName>
</protein>
<evidence type="ECO:0000256" key="6">
    <source>
        <dbReference type="ARBA" id="ARBA00023128"/>
    </source>
</evidence>
<evidence type="ECO:0000313" key="11">
    <source>
        <dbReference type="Proteomes" id="UP000224854"/>
    </source>
</evidence>
<organism evidence="10 11">
    <name type="scientific">Ophiocordyceps australis</name>
    <dbReference type="NCBI Taxonomy" id="1399860"/>
    <lineage>
        <taxon>Eukaryota</taxon>
        <taxon>Fungi</taxon>
        <taxon>Dikarya</taxon>
        <taxon>Ascomycota</taxon>
        <taxon>Pezizomycotina</taxon>
        <taxon>Sordariomycetes</taxon>
        <taxon>Hypocreomycetidae</taxon>
        <taxon>Hypocreales</taxon>
        <taxon>Ophiocordycipitaceae</taxon>
        <taxon>Ophiocordyceps</taxon>
    </lineage>
</organism>
<dbReference type="PANTHER" id="PTHR48182">
    <property type="entry name" value="PROTEIN SERAC1"/>
    <property type="match status" value="1"/>
</dbReference>
<dbReference type="Pfam" id="PF05057">
    <property type="entry name" value="DUF676"/>
    <property type="match status" value="1"/>
</dbReference>
<feature type="transmembrane region" description="Helical" evidence="8">
    <location>
        <begin position="61"/>
        <end position="81"/>
    </location>
</feature>
<evidence type="ECO:0000256" key="8">
    <source>
        <dbReference type="SAM" id="Phobius"/>
    </source>
</evidence>
<dbReference type="SUPFAM" id="SSF53474">
    <property type="entry name" value="alpha/beta-Hydrolases"/>
    <property type="match status" value="1"/>
</dbReference>
<accession>A0A2C5XVU8</accession>
<proteinExistence type="inferred from homology"/>
<dbReference type="InterPro" id="IPR052374">
    <property type="entry name" value="SERAC1"/>
</dbReference>
<dbReference type="EMBL" id="NJEU01001732">
    <property type="protein sequence ID" value="PHH61405.1"/>
    <property type="molecule type" value="Genomic_DNA"/>
</dbReference>
<dbReference type="PANTHER" id="PTHR48182:SF2">
    <property type="entry name" value="PROTEIN SERAC1"/>
    <property type="match status" value="1"/>
</dbReference>
<dbReference type="Gene3D" id="3.40.50.1820">
    <property type="entry name" value="alpha/beta hydrolase"/>
    <property type="match status" value="1"/>
</dbReference>
<dbReference type="InterPro" id="IPR029058">
    <property type="entry name" value="AB_hydrolase_fold"/>
</dbReference>
<dbReference type="GO" id="GO:0005739">
    <property type="term" value="C:mitochondrion"/>
    <property type="evidence" value="ECO:0007669"/>
    <property type="project" value="UniProtKB-SubCell"/>
</dbReference>
<gene>
    <name evidence="10" type="ORF">CDD82_2149</name>
</gene>
<evidence type="ECO:0000256" key="2">
    <source>
        <dbReference type="ARBA" id="ARBA00004240"/>
    </source>
</evidence>
<comment type="caution">
    <text evidence="10">The sequence shown here is derived from an EMBL/GenBank/DDBJ whole genome shotgun (WGS) entry which is preliminary data.</text>
</comment>
<dbReference type="AlphaFoldDB" id="A0A2C5XVU8"/>
<sequence length="379" mass="42987">MARLWPADGGHVSFVLQHIPAWTKAAERIQRDEPSSFSLRQMALSLVYWLFRPSKFITRNLVIAVSLLLLASSLPLLYRLYAKIQRRKPREYGLHVIENKSGDDNVKYDVIFVHGLAANPDYTWTCRPSSKSGIDDNANPVHLLKDLFRKDERFSEARMLQFSYNSEWLVGACFESAREIGLRLRDKVIEHRKTQRLPLIFVGHSFGGIVIKEALRSKDGDSFNILKDTEGIIFLGTPHLGSPIAGLGSWVAYFTGFLGSYTGILLSLRSDTSNLTELDSDFQEGLMEKKESWSRPTLIVSFCEKKPTYLLNWLYVGLIVPQRSATFGSNLVNVHKAEKDHSGLNKCLSTSDPMYEDMANQLHKMSPWVTFHLEDCALA</sequence>
<dbReference type="InterPro" id="IPR007751">
    <property type="entry name" value="DUF676_lipase-like"/>
</dbReference>
<keyword evidence="7 8" id="KW-0472">Membrane</keyword>
<comment type="subcellular location">
    <subcellularLocation>
        <location evidence="2">Endoplasmic reticulum</location>
    </subcellularLocation>
    <subcellularLocation>
        <location evidence="3">Membrane</location>
    </subcellularLocation>
    <subcellularLocation>
        <location evidence="1">Mitochondrion</location>
    </subcellularLocation>
</comment>
<feature type="domain" description="DUF676" evidence="9">
    <location>
        <begin position="110"/>
        <end position="242"/>
    </location>
</feature>
<evidence type="ECO:0000256" key="1">
    <source>
        <dbReference type="ARBA" id="ARBA00004173"/>
    </source>
</evidence>
<keyword evidence="8" id="KW-1133">Transmembrane helix</keyword>
<reference evidence="10 11" key="1">
    <citation type="submission" date="2017-06" db="EMBL/GenBank/DDBJ databases">
        <title>Ant-infecting Ophiocordyceps genomes reveal a high diversity of potential behavioral manipulation genes and a possible major role for enterotoxins.</title>
        <authorList>
            <person name="De Bekker C."/>
            <person name="Evans H.C."/>
            <person name="Brachmann A."/>
            <person name="Hughes D.P."/>
        </authorList>
    </citation>
    <scope>NUCLEOTIDE SEQUENCE [LARGE SCALE GENOMIC DNA]</scope>
    <source>
        <strain evidence="10 11">1348a</strain>
    </source>
</reference>
<evidence type="ECO:0000256" key="3">
    <source>
        <dbReference type="ARBA" id="ARBA00004370"/>
    </source>
</evidence>
<dbReference type="GO" id="GO:0005783">
    <property type="term" value="C:endoplasmic reticulum"/>
    <property type="evidence" value="ECO:0007669"/>
    <property type="project" value="UniProtKB-SubCell"/>
</dbReference>
<evidence type="ECO:0000313" key="10">
    <source>
        <dbReference type="EMBL" id="PHH61405.1"/>
    </source>
</evidence>
<evidence type="ECO:0000256" key="5">
    <source>
        <dbReference type="ARBA" id="ARBA00022824"/>
    </source>
</evidence>
<name>A0A2C5XVU8_9HYPO</name>
<keyword evidence="5" id="KW-0256">Endoplasmic reticulum</keyword>
<evidence type="ECO:0000256" key="4">
    <source>
        <dbReference type="ARBA" id="ARBA00007920"/>
    </source>
</evidence>
<dbReference type="OrthoDB" id="5154032at2759"/>
<keyword evidence="8" id="KW-0812">Transmembrane</keyword>
<keyword evidence="6" id="KW-0496">Mitochondrion</keyword>